<accession>A0A7J6WN14</accession>
<name>A0A7J6WN14_THATH</name>
<dbReference type="GO" id="GO:0006355">
    <property type="term" value="P:regulation of DNA-templated transcription"/>
    <property type="evidence" value="ECO:0007669"/>
    <property type="project" value="InterPro"/>
</dbReference>
<feature type="repeat" description="PPR" evidence="2">
    <location>
        <begin position="178"/>
        <end position="212"/>
    </location>
</feature>
<dbReference type="PROSITE" id="PS51375">
    <property type="entry name" value="PPR"/>
    <property type="match status" value="1"/>
</dbReference>
<evidence type="ECO:0000256" key="2">
    <source>
        <dbReference type="PROSITE-ProRule" id="PRU00708"/>
    </source>
</evidence>
<keyword evidence="1" id="KW-0677">Repeat</keyword>
<dbReference type="OrthoDB" id="1850764at2759"/>
<dbReference type="Proteomes" id="UP000554482">
    <property type="component" value="Unassembled WGS sequence"/>
</dbReference>
<dbReference type="Gene3D" id="1.25.40.10">
    <property type="entry name" value="Tetratricopeptide repeat domain"/>
    <property type="match status" value="1"/>
</dbReference>
<keyword evidence="4" id="KW-1185">Reference proteome</keyword>
<organism evidence="3 4">
    <name type="scientific">Thalictrum thalictroides</name>
    <name type="common">Rue-anemone</name>
    <name type="synonym">Anemone thalictroides</name>
    <dbReference type="NCBI Taxonomy" id="46969"/>
    <lineage>
        <taxon>Eukaryota</taxon>
        <taxon>Viridiplantae</taxon>
        <taxon>Streptophyta</taxon>
        <taxon>Embryophyta</taxon>
        <taxon>Tracheophyta</taxon>
        <taxon>Spermatophyta</taxon>
        <taxon>Magnoliopsida</taxon>
        <taxon>Ranunculales</taxon>
        <taxon>Ranunculaceae</taxon>
        <taxon>Thalictroideae</taxon>
        <taxon>Thalictrum</taxon>
    </lineage>
</organism>
<evidence type="ECO:0000313" key="3">
    <source>
        <dbReference type="EMBL" id="KAF5198327.1"/>
    </source>
</evidence>
<dbReference type="InterPro" id="IPR027728">
    <property type="entry name" value="Topless_fam"/>
</dbReference>
<evidence type="ECO:0000256" key="1">
    <source>
        <dbReference type="ARBA" id="ARBA00022737"/>
    </source>
</evidence>
<gene>
    <name evidence="3" type="ORF">FRX31_012087</name>
</gene>
<dbReference type="PANTHER" id="PTHR44083">
    <property type="entry name" value="TOPLESS-RELATED PROTEIN 1-RELATED"/>
    <property type="match status" value="1"/>
</dbReference>
<evidence type="ECO:0000313" key="4">
    <source>
        <dbReference type="Proteomes" id="UP000554482"/>
    </source>
</evidence>
<dbReference type="InterPro" id="IPR011990">
    <property type="entry name" value="TPR-like_helical_dom_sf"/>
</dbReference>
<dbReference type="PROSITE" id="PS51257">
    <property type="entry name" value="PROKAR_LIPOPROTEIN"/>
    <property type="match status" value="1"/>
</dbReference>
<dbReference type="AlphaFoldDB" id="A0A7J6WN14"/>
<reference evidence="3 4" key="1">
    <citation type="submission" date="2020-06" db="EMBL/GenBank/DDBJ databases">
        <title>Transcriptomic and genomic resources for Thalictrum thalictroides and T. hernandezii: Facilitating candidate gene discovery in an emerging model plant lineage.</title>
        <authorList>
            <person name="Arias T."/>
            <person name="Riano-Pachon D.M."/>
            <person name="Di Stilio V.S."/>
        </authorList>
    </citation>
    <scope>NUCLEOTIDE SEQUENCE [LARGE SCALE GENOMIC DNA]</scope>
    <source>
        <strain evidence="4">cv. WT478/WT964</strain>
        <tissue evidence="3">Leaves</tissue>
    </source>
</reference>
<dbReference type="SUPFAM" id="SSF50978">
    <property type="entry name" value="WD40 repeat-like"/>
    <property type="match status" value="1"/>
</dbReference>
<dbReference type="NCBIfam" id="TIGR00756">
    <property type="entry name" value="PPR"/>
    <property type="match status" value="1"/>
</dbReference>
<comment type="caution">
    <text evidence="3">The sequence shown here is derived from an EMBL/GenBank/DDBJ whole genome shotgun (WGS) entry which is preliminary data.</text>
</comment>
<dbReference type="EMBL" id="JABWDY010013390">
    <property type="protein sequence ID" value="KAF5198327.1"/>
    <property type="molecule type" value="Genomic_DNA"/>
</dbReference>
<dbReference type="InterPro" id="IPR036322">
    <property type="entry name" value="WD40_repeat_dom_sf"/>
</dbReference>
<protein>
    <submittedName>
        <fullName evidence="3">Topless-like</fullName>
    </submittedName>
</protein>
<proteinExistence type="predicted"/>
<dbReference type="InterPro" id="IPR002885">
    <property type="entry name" value="PPR_rpt"/>
</dbReference>
<dbReference type="Pfam" id="PF13812">
    <property type="entry name" value="PPR_3"/>
    <property type="match status" value="1"/>
</dbReference>
<sequence>MRKTVGATRSQEPTGAITHATYSCDSQSIYASFGDGSVGVLSATTLRLRCRINPTAYLPSNITSNNSRVYPLVVVAHPSERNQFVLGLSDGGVHVLEPLQFEEKWGTLPPSDNDAGLSITTGQELEEKLEQSTVMASSITSPHQPIIFASTSSINKDGNWAKALEALETMGRSGIEVSVSTWNSIMASCVRYGDEVLAFETLRRMSVLGLALKPNSATFNTSVFVTDRHC</sequence>
<dbReference type="PANTHER" id="PTHR44083:SF35">
    <property type="entry name" value="TOPLESS-RELATED PROTEIN 4-LIKE ISOFORM X1"/>
    <property type="match status" value="1"/>
</dbReference>